<evidence type="ECO:0000313" key="3">
    <source>
        <dbReference type="EMBL" id="CAE0366473.1"/>
    </source>
</evidence>
<dbReference type="EMBL" id="HBIJ01010511">
    <property type="protein sequence ID" value="CAE0366473.1"/>
    <property type="molecule type" value="Transcribed_RNA"/>
</dbReference>
<accession>A0A7S3NGM8</accession>
<organism evidence="3">
    <name type="scientific">Aureoumbra lagunensis</name>
    <dbReference type="NCBI Taxonomy" id="44058"/>
    <lineage>
        <taxon>Eukaryota</taxon>
        <taxon>Sar</taxon>
        <taxon>Stramenopiles</taxon>
        <taxon>Ochrophyta</taxon>
        <taxon>Pelagophyceae</taxon>
        <taxon>Pelagomonadales</taxon>
        <taxon>Aureoumbra</taxon>
    </lineage>
</organism>
<feature type="compositionally biased region" description="Basic and acidic residues" evidence="2">
    <location>
        <begin position="442"/>
        <end position="463"/>
    </location>
</feature>
<feature type="region of interest" description="Disordered" evidence="2">
    <location>
        <begin position="93"/>
        <end position="117"/>
    </location>
</feature>
<feature type="compositionally biased region" description="Polar residues" evidence="2">
    <location>
        <begin position="464"/>
        <end position="474"/>
    </location>
</feature>
<proteinExistence type="predicted"/>
<gene>
    <name evidence="3" type="ORF">ALAG00032_LOCUS7217</name>
</gene>
<feature type="compositionally biased region" description="Polar residues" evidence="2">
    <location>
        <begin position="93"/>
        <end position="116"/>
    </location>
</feature>
<feature type="region of interest" description="Disordered" evidence="2">
    <location>
        <begin position="442"/>
        <end position="493"/>
    </location>
</feature>
<protein>
    <submittedName>
        <fullName evidence="3">Uncharacterized protein</fullName>
    </submittedName>
</protein>
<feature type="coiled-coil region" evidence="1">
    <location>
        <begin position="373"/>
        <end position="400"/>
    </location>
</feature>
<name>A0A7S3NGM8_9STRA</name>
<evidence type="ECO:0000256" key="1">
    <source>
        <dbReference type="SAM" id="Coils"/>
    </source>
</evidence>
<evidence type="ECO:0000256" key="2">
    <source>
        <dbReference type="SAM" id="MobiDB-lite"/>
    </source>
</evidence>
<keyword evidence="1" id="KW-0175">Coiled coil</keyword>
<dbReference type="AlphaFoldDB" id="A0A7S3NGM8"/>
<reference evidence="3" key="1">
    <citation type="submission" date="2021-01" db="EMBL/GenBank/DDBJ databases">
        <authorList>
            <person name="Corre E."/>
            <person name="Pelletier E."/>
            <person name="Niang G."/>
            <person name="Scheremetjew M."/>
            <person name="Finn R."/>
            <person name="Kale V."/>
            <person name="Holt S."/>
            <person name="Cochrane G."/>
            <person name="Meng A."/>
            <person name="Brown T."/>
            <person name="Cohen L."/>
        </authorList>
    </citation>
    <scope>NUCLEOTIDE SEQUENCE</scope>
    <source>
        <strain evidence="3">CCMP1510</strain>
    </source>
</reference>
<sequence length="824" mass="91460">MIRIELSGSEGPRALLFDVYEHEDKVRSQVPLEEFVMLREGLKSEGLLEGVGPVEERLSPVEESALSGFVAPRREKTSVGSYLSYFGMGSNTNSSTQQVDDSSGSNQQKGGNINQELSEKETTLRRIACGALEKRRSAWETWLRRCYERVEVIETSEAFAAFAHTNELLPSVSGSSEDATVARAARRRRLVAEAKMANEARSREALKATLRRREAEVAKDIGDLELRGAQLSRRVASLRARRQALREVVEGRISWRESRDEKTEASIAQRRRLREEASAAAKAAAASKQRADEARQRRQAETAAALAKREAAECQVDISSAAVRARRDALVTLEERAARARGRLGQRTAEAHAAQHEAARALEARTDLEAVELPRCEAELEAAINNRKEAELTLAKHKRDASARTARLGLELARRHDEHDAIKDLVKLLDLSDDKEVDRRLDPGYKQFSNEEHKEDQAVERRPTSSTHQAQQHLPQHEEFEEVDVVPHEQSPATQEEIAIDPELIQKSGAKPNIEISPTTLDRAIYSSLSPDTLTSEETRQLEDRRSRLIEAYLVAVRRLEAQLDDTRRVDQAVAQGLERDLEQARSAETALTRVLNACIERRDALRDSSRRAARASASAIVAKQEAANDLERILADENKAKIALEQAENEFSRVSDAAKAIAQHTSAREKSLRHAHDADIHVAARHAAQAASECDALALAEGRVLHLSKGTDVSSASDNDQTLYRAISAPEALNTAPFAPPHLPDVLDIANTELASVENLIEQTDLEKNKVRAHIANINTKWETESVAARAKLHGAECQLRIFKDDALAAQRMQRDITDTVST</sequence>